<organism evidence="1 2">
    <name type="scientific">Dysosmobacter segnis</name>
    <dbReference type="NCBI Taxonomy" id="2763042"/>
    <lineage>
        <taxon>Bacteria</taxon>
        <taxon>Bacillati</taxon>
        <taxon>Bacillota</taxon>
        <taxon>Clostridia</taxon>
        <taxon>Eubacteriales</taxon>
        <taxon>Oscillospiraceae</taxon>
        <taxon>Dysosmobacter</taxon>
    </lineage>
</organism>
<comment type="caution">
    <text evidence="1">The sequence shown here is derived from an EMBL/GenBank/DDBJ whole genome shotgun (WGS) entry which is preliminary data.</text>
</comment>
<dbReference type="EMBL" id="JACOQI010000024">
    <property type="protein sequence ID" value="MBC5771896.1"/>
    <property type="molecule type" value="Genomic_DNA"/>
</dbReference>
<proteinExistence type="predicted"/>
<gene>
    <name evidence="1" type="ORF">H8Z83_16510</name>
</gene>
<dbReference type="Pfam" id="PF05069">
    <property type="entry name" value="Phage_tail_S"/>
    <property type="match status" value="1"/>
</dbReference>
<dbReference type="InterPro" id="IPR006522">
    <property type="entry name" value="Phage_virion_morphogenesis"/>
</dbReference>
<name>A0A923MLH8_9FIRM</name>
<protein>
    <submittedName>
        <fullName evidence="1">Phage virion morphogenesis protein</fullName>
    </submittedName>
</protein>
<keyword evidence="2" id="KW-1185">Reference proteome</keyword>
<dbReference type="AlphaFoldDB" id="A0A923MLH8"/>
<accession>A0A923MLH8</accession>
<sequence length="163" mass="18345">MYSIRLDGDTRAMLRRIRSFSEIDKQGINAALAEGARESTLERFKQSKGPDGRRWKTSIRAAQEGGKTLIQSAQLRNSIHAKSDTSGFALGTNVKYAATHQFGESGRTIRARKKKALRFQVGGKWVTKKQVRITIPARPFLGLSEDDMQEMKATVEEFIQKED</sequence>
<evidence type="ECO:0000313" key="2">
    <source>
        <dbReference type="Proteomes" id="UP000620327"/>
    </source>
</evidence>
<reference evidence="1" key="1">
    <citation type="submission" date="2020-08" db="EMBL/GenBank/DDBJ databases">
        <title>Genome public.</title>
        <authorList>
            <person name="Liu C."/>
            <person name="Sun Q."/>
        </authorList>
    </citation>
    <scope>NUCLEOTIDE SEQUENCE</scope>
    <source>
        <strain evidence="1">BX15</strain>
    </source>
</reference>
<dbReference type="Proteomes" id="UP000620327">
    <property type="component" value="Unassembled WGS sequence"/>
</dbReference>
<evidence type="ECO:0000313" key="1">
    <source>
        <dbReference type="EMBL" id="MBC5771896.1"/>
    </source>
</evidence>